<dbReference type="PROSITE" id="PS50865">
    <property type="entry name" value="ZF_MYND_2"/>
    <property type="match status" value="1"/>
</dbReference>
<dbReference type="Pfam" id="PF23460">
    <property type="entry name" value="ZMYND8_CC"/>
    <property type="match status" value="1"/>
</dbReference>
<dbReference type="Pfam" id="PF00855">
    <property type="entry name" value="PWWP"/>
    <property type="match status" value="1"/>
</dbReference>
<evidence type="ECO:0000256" key="5">
    <source>
        <dbReference type="ARBA" id="ARBA00022771"/>
    </source>
</evidence>
<evidence type="ECO:0000256" key="13">
    <source>
        <dbReference type="PROSITE-ProRule" id="PRU00035"/>
    </source>
</evidence>
<keyword evidence="11" id="KW-0804">Transcription</keyword>
<dbReference type="Pfam" id="PF24324">
    <property type="entry name" value="MYND_ZMYND11_ZMYD8"/>
    <property type="match status" value="1"/>
</dbReference>
<evidence type="ECO:0000256" key="9">
    <source>
        <dbReference type="ARBA" id="ARBA00023015"/>
    </source>
</evidence>
<comment type="subcellular location">
    <subcellularLocation>
        <location evidence="2">Chromosome</location>
    </subcellularLocation>
    <subcellularLocation>
        <location evidence="1">Nucleus</location>
    </subcellularLocation>
</comment>
<keyword evidence="4" id="KW-0479">Metal-binding</keyword>
<dbReference type="GO" id="GO:0005694">
    <property type="term" value="C:chromosome"/>
    <property type="evidence" value="ECO:0007669"/>
    <property type="project" value="UniProtKB-SubCell"/>
</dbReference>
<dbReference type="InterPro" id="IPR018359">
    <property type="entry name" value="Bromodomain_CS"/>
</dbReference>
<dbReference type="GO" id="GO:0008270">
    <property type="term" value="F:zinc ion binding"/>
    <property type="evidence" value="ECO:0007669"/>
    <property type="project" value="UniProtKB-KW"/>
</dbReference>
<keyword evidence="20" id="KW-0808">Transferase</keyword>
<feature type="compositionally biased region" description="Polar residues" evidence="15">
    <location>
        <begin position="480"/>
        <end position="494"/>
    </location>
</feature>
<dbReference type="STRING" id="299467.A0A443SBI9"/>
<evidence type="ECO:0000259" key="19">
    <source>
        <dbReference type="PROSITE" id="PS50865"/>
    </source>
</evidence>
<evidence type="ECO:0000259" key="18">
    <source>
        <dbReference type="PROSITE" id="PS50812"/>
    </source>
</evidence>
<dbReference type="SUPFAM" id="SSF144232">
    <property type="entry name" value="HIT/MYND zinc finger-like"/>
    <property type="match status" value="1"/>
</dbReference>
<dbReference type="PROSITE" id="PS01360">
    <property type="entry name" value="ZF_MYND_1"/>
    <property type="match status" value="1"/>
</dbReference>
<evidence type="ECO:0000256" key="12">
    <source>
        <dbReference type="ARBA" id="ARBA00023242"/>
    </source>
</evidence>
<evidence type="ECO:0000259" key="17">
    <source>
        <dbReference type="PROSITE" id="PS50016"/>
    </source>
</evidence>
<protein>
    <submittedName>
        <fullName evidence="20">Protein kinase C-binding protein 1-like protein</fullName>
    </submittedName>
</protein>
<dbReference type="PRINTS" id="PR00503">
    <property type="entry name" value="BROMODOMAIN"/>
</dbReference>
<dbReference type="InterPro" id="IPR001487">
    <property type="entry name" value="Bromodomain"/>
</dbReference>
<evidence type="ECO:0000256" key="6">
    <source>
        <dbReference type="ARBA" id="ARBA00022833"/>
    </source>
</evidence>
<dbReference type="InterPro" id="IPR019787">
    <property type="entry name" value="Znf_PHD-finger"/>
</dbReference>
<dbReference type="EMBL" id="NCKV01004257">
    <property type="protein sequence ID" value="RWS24926.1"/>
    <property type="molecule type" value="Genomic_DNA"/>
</dbReference>
<feature type="region of interest" description="Disordered" evidence="15">
    <location>
        <begin position="1"/>
        <end position="60"/>
    </location>
</feature>
<name>A0A443SBI9_9ACAR</name>
<evidence type="ECO:0000256" key="3">
    <source>
        <dbReference type="ARBA" id="ARBA00022454"/>
    </source>
</evidence>
<dbReference type="Gene3D" id="3.30.40.10">
    <property type="entry name" value="Zinc/RING finger domain, C3HC4 (zinc finger)"/>
    <property type="match status" value="1"/>
</dbReference>
<keyword evidence="12" id="KW-0539">Nucleus</keyword>
<comment type="caution">
    <text evidence="20">The sequence shown here is derived from an EMBL/GenBank/DDBJ whole genome shotgun (WGS) entry which is preliminary data.</text>
</comment>
<dbReference type="PROSITE" id="PS50016">
    <property type="entry name" value="ZF_PHD_2"/>
    <property type="match status" value="1"/>
</dbReference>
<dbReference type="FunFam" id="6.10.140.2220:FF:000002">
    <property type="entry name" value="Protein kinase C-binding protein 1 isoform C"/>
    <property type="match status" value="1"/>
</dbReference>
<accession>A0A443SBI9</accession>
<feature type="compositionally biased region" description="Low complexity" evidence="15">
    <location>
        <begin position="609"/>
        <end position="618"/>
    </location>
</feature>
<dbReference type="InterPro" id="IPR011011">
    <property type="entry name" value="Znf_FYVE_PHD"/>
</dbReference>
<dbReference type="GO" id="GO:0016301">
    <property type="term" value="F:kinase activity"/>
    <property type="evidence" value="ECO:0007669"/>
    <property type="project" value="UniProtKB-KW"/>
</dbReference>
<dbReference type="GO" id="GO:0005737">
    <property type="term" value="C:cytoplasm"/>
    <property type="evidence" value="ECO:0007669"/>
    <property type="project" value="TreeGrafter"/>
</dbReference>
<dbReference type="SUPFAM" id="SSF63748">
    <property type="entry name" value="Tudor/PWWP/MBT"/>
    <property type="match status" value="1"/>
</dbReference>
<proteinExistence type="predicted"/>
<keyword evidence="10 13" id="KW-0103">Bromodomain</keyword>
<keyword evidence="21" id="KW-1185">Reference proteome</keyword>
<dbReference type="SUPFAM" id="SSF57903">
    <property type="entry name" value="FYVE/PHD zinc finger"/>
    <property type="match status" value="1"/>
</dbReference>
<dbReference type="SUPFAM" id="SSF47370">
    <property type="entry name" value="Bromodomain"/>
    <property type="match status" value="1"/>
</dbReference>
<evidence type="ECO:0000256" key="8">
    <source>
        <dbReference type="ARBA" id="ARBA00022990"/>
    </source>
</evidence>
<dbReference type="InterPro" id="IPR036427">
    <property type="entry name" value="Bromodomain-like_sf"/>
</dbReference>
<gene>
    <name evidence="20" type="ORF">B4U80_06733</name>
</gene>
<evidence type="ECO:0000256" key="15">
    <source>
        <dbReference type="SAM" id="MobiDB-lite"/>
    </source>
</evidence>
<dbReference type="Gene3D" id="2.30.30.140">
    <property type="match status" value="1"/>
</dbReference>
<feature type="region of interest" description="Disordered" evidence="15">
    <location>
        <begin position="421"/>
        <end position="501"/>
    </location>
</feature>
<dbReference type="Gene3D" id="6.10.140.2220">
    <property type="match status" value="1"/>
</dbReference>
<sequence length="632" mass="72606">MDPNLATISDAHFETSDNSPSVPSYLDLDKQEPSAHVQHPMETDDNDLVFHSPPKKSRPFKNGKDHYCWQCHKDKANIKCSLCVRAFHNKCLIGNSLSTGQEMHASPNGDSNNWVCIECNAIAKAEEAKTRSEALKSLTPDEFADLLKYAVQTIKQSADVTFHHPVSETQFPDYKDLIVHPMDFTTIEKNIRAKMYGCTESLLADVRWILHNCHIFNQHNHPLTNNAKYFFRVAKNEMGEIEVCPNCFRNFYKYNDKWFVQPCQKPHALVWARLKGHPFWPAKVVRVAKEKNEVDARFFGAHDRAWVPLDSCFEISEFYSWNKPAKGQKAKFDAAMLELETHIAKIRQMFPNKFKYAPAKTQFNMNKLFICGDSDDDDDSDDRSDKPLVIEEDIDDSPDVEKTPQNKVNIAFSDDLATNETSNMSVASDERSSHSHTSLKLTPKTAELKSNSEQKSPKITITVPPLKKARTKIGKGFMPNKNSVKSSAKNQTPIASGASRDDMTQLREEIFSLKKKLEHQESMHAEELREVKHNHTTVIREMRASLDSEKDKSIKELQETHRKELDLVKRKQWCASCLKESIYFCCWNTSYCSYDCQSKHWPKHMSECQQQQQQKQQKMPPKTQSHLTNANQ</sequence>
<keyword evidence="3" id="KW-0158">Chromosome</keyword>
<dbReference type="Pfam" id="PF00439">
    <property type="entry name" value="Bromodomain"/>
    <property type="match status" value="1"/>
</dbReference>
<evidence type="ECO:0000256" key="11">
    <source>
        <dbReference type="ARBA" id="ARBA00023163"/>
    </source>
</evidence>
<evidence type="ECO:0000313" key="20">
    <source>
        <dbReference type="EMBL" id="RWS24926.1"/>
    </source>
</evidence>
<dbReference type="PROSITE" id="PS00633">
    <property type="entry name" value="BROMODOMAIN_1"/>
    <property type="match status" value="1"/>
</dbReference>
<dbReference type="Proteomes" id="UP000288716">
    <property type="component" value="Unassembled WGS sequence"/>
</dbReference>
<dbReference type="PANTHER" id="PTHR46453:SF5">
    <property type="entry name" value="PROTEIN KINASE C-BINDING PROTEIN 1 ISOFORM X1"/>
    <property type="match status" value="1"/>
</dbReference>
<dbReference type="AlphaFoldDB" id="A0A443SBI9"/>
<dbReference type="InterPro" id="IPR013083">
    <property type="entry name" value="Znf_RING/FYVE/PHD"/>
</dbReference>
<keyword evidence="20" id="KW-0418">Kinase</keyword>
<dbReference type="VEuPathDB" id="VectorBase:LDEU007114"/>
<keyword evidence="7" id="KW-0156">Chromatin regulator</keyword>
<keyword evidence="5 14" id="KW-0863">Zinc-finger</keyword>
<evidence type="ECO:0000256" key="7">
    <source>
        <dbReference type="ARBA" id="ARBA00022853"/>
    </source>
</evidence>
<dbReference type="InterPro" id="IPR057053">
    <property type="entry name" value="MYND_ZMYND11_ZMYD8"/>
</dbReference>
<reference evidence="20 21" key="1">
    <citation type="journal article" date="2018" name="Gigascience">
        <title>Genomes of trombidid mites reveal novel predicted allergens and laterally-transferred genes associated with secondary metabolism.</title>
        <authorList>
            <person name="Dong X."/>
            <person name="Chaisiri K."/>
            <person name="Xia D."/>
            <person name="Armstrong S.D."/>
            <person name="Fang Y."/>
            <person name="Donnelly M.J."/>
            <person name="Kadowaki T."/>
            <person name="McGarry J.W."/>
            <person name="Darby A.C."/>
            <person name="Makepeace B.L."/>
        </authorList>
    </citation>
    <scope>NUCLEOTIDE SEQUENCE [LARGE SCALE GENOMIC DNA]</scope>
    <source>
        <strain evidence="20">UoL-UT</strain>
    </source>
</reference>
<keyword evidence="8" id="KW-0007">Acetylation</keyword>
<feature type="domain" description="PWWP" evidence="18">
    <location>
        <begin position="266"/>
        <end position="318"/>
    </location>
</feature>
<feature type="compositionally biased region" description="Polar residues" evidence="15">
    <location>
        <begin position="622"/>
        <end position="632"/>
    </location>
</feature>
<dbReference type="Gene3D" id="1.20.920.10">
    <property type="entry name" value="Bromodomain-like"/>
    <property type="match status" value="1"/>
</dbReference>
<dbReference type="GO" id="GO:0140006">
    <property type="term" value="F:histone H3 reader activity"/>
    <property type="evidence" value="ECO:0007669"/>
    <property type="project" value="UniProtKB-ARBA"/>
</dbReference>
<feature type="compositionally biased region" description="Basic and acidic residues" evidence="15">
    <location>
        <begin position="446"/>
        <end position="456"/>
    </location>
</feature>
<dbReference type="SMART" id="SM00293">
    <property type="entry name" value="PWWP"/>
    <property type="match status" value="1"/>
</dbReference>
<evidence type="ECO:0000256" key="4">
    <source>
        <dbReference type="ARBA" id="ARBA00022723"/>
    </source>
</evidence>
<evidence type="ECO:0000259" key="16">
    <source>
        <dbReference type="PROSITE" id="PS50014"/>
    </source>
</evidence>
<feature type="region of interest" description="Disordered" evidence="15">
    <location>
        <begin position="607"/>
        <end position="632"/>
    </location>
</feature>
<evidence type="ECO:0000256" key="14">
    <source>
        <dbReference type="PROSITE-ProRule" id="PRU00134"/>
    </source>
</evidence>
<dbReference type="PROSITE" id="PS01359">
    <property type="entry name" value="ZF_PHD_1"/>
    <property type="match status" value="1"/>
</dbReference>
<dbReference type="InterPro" id="IPR000313">
    <property type="entry name" value="PWWP_dom"/>
</dbReference>
<dbReference type="PROSITE" id="PS50812">
    <property type="entry name" value="PWWP"/>
    <property type="match status" value="1"/>
</dbReference>
<keyword evidence="6" id="KW-0862">Zinc</keyword>
<feature type="domain" description="Bromo" evidence="16">
    <location>
        <begin position="162"/>
        <end position="224"/>
    </location>
</feature>
<dbReference type="GO" id="GO:0005634">
    <property type="term" value="C:nucleus"/>
    <property type="evidence" value="ECO:0007669"/>
    <property type="project" value="UniProtKB-SubCell"/>
</dbReference>
<dbReference type="InterPro" id="IPR019786">
    <property type="entry name" value="Zinc_finger_PHD-type_CS"/>
</dbReference>
<dbReference type="InterPro" id="IPR056987">
    <property type="entry name" value="ZMYND8_CC"/>
</dbReference>
<dbReference type="PROSITE" id="PS50014">
    <property type="entry name" value="BROMODOMAIN_2"/>
    <property type="match status" value="1"/>
</dbReference>
<evidence type="ECO:0000256" key="1">
    <source>
        <dbReference type="ARBA" id="ARBA00004123"/>
    </source>
</evidence>
<evidence type="ECO:0000256" key="2">
    <source>
        <dbReference type="ARBA" id="ARBA00004286"/>
    </source>
</evidence>
<evidence type="ECO:0000256" key="10">
    <source>
        <dbReference type="ARBA" id="ARBA00023117"/>
    </source>
</evidence>
<dbReference type="SMART" id="SM00297">
    <property type="entry name" value="BROMO"/>
    <property type="match status" value="1"/>
</dbReference>
<organism evidence="20 21">
    <name type="scientific">Leptotrombidium deliense</name>
    <dbReference type="NCBI Taxonomy" id="299467"/>
    <lineage>
        <taxon>Eukaryota</taxon>
        <taxon>Metazoa</taxon>
        <taxon>Ecdysozoa</taxon>
        <taxon>Arthropoda</taxon>
        <taxon>Chelicerata</taxon>
        <taxon>Arachnida</taxon>
        <taxon>Acari</taxon>
        <taxon>Acariformes</taxon>
        <taxon>Trombidiformes</taxon>
        <taxon>Prostigmata</taxon>
        <taxon>Anystina</taxon>
        <taxon>Parasitengona</taxon>
        <taxon>Trombiculoidea</taxon>
        <taxon>Trombiculidae</taxon>
        <taxon>Leptotrombidium</taxon>
    </lineage>
</organism>
<dbReference type="CDD" id="cd20160">
    <property type="entry name" value="PWWP_PRKCBP1"/>
    <property type="match status" value="1"/>
</dbReference>
<evidence type="ECO:0000313" key="21">
    <source>
        <dbReference type="Proteomes" id="UP000288716"/>
    </source>
</evidence>
<dbReference type="InterPro" id="IPR002893">
    <property type="entry name" value="Znf_MYND"/>
</dbReference>
<keyword evidence="9" id="KW-0805">Transcription regulation</keyword>
<dbReference type="GO" id="GO:0003714">
    <property type="term" value="F:transcription corepressor activity"/>
    <property type="evidence" value="ECO:0007669"/>
    <property type="project" value="TreeGrafter"/>
</dbReference>
<dbReference type="PANTHER" id="PTHR46453">
    <property type="entry name" value="PROTEIN KINASE C-BINDING PROTEIN 1"/>
    <property type="match status" value="1"/>
</dbReference>
<feature type="domain" description="PHD-type" evidence="17">
    <location>
        <begin position="65"/>
        <end position="122"/>
    </location>
</feature>
<feature type="region of interest" description="Disordered" evidence="15">
    <location>
        <begin position="374"/>
        <end position="407"/>
    </location>
</feature>
<feature type="domain" description="MYND-type" evidence="19">
    <location>
        <begin position="574"/>
        <end position="608"/>
    </location>
</feature>
<dbReference type="OrthoDB" id="298344at2759"/>